<evidence type="ECO:0000313" key="7">
    <source>
        <dbReference type="Proteomes" id="UP000245639"/>
    </source>
</evidence>
<dbReference type="GO" id="GO:0045892">
    <property type="term" value="P:negative regulation of DNA-templated transcription"/>
    <property type="evidence" value="ECO:0007669"/>
    <property type="project" value="TreeGrafter"/>
</dbReference>
<dbReference type="InterPro" id="IPR005471">
    <property type="entry name" value="Tscrpt_reg_IclR_N"/>
</dbReference>
<dbReference type="OrthoDB" id="60629at2"/>
<evidence type="ECO:0000256" key="1">
    <source>
        <dbReference type="ARBA" id="ARBA00023015"/>
    </source>
</evidence>
<dbReference type="Pfam" id="PF09339">
    <property type="entry name" value="HTH_IclR"/>
    <property type="match status" value="1"/>
</dbReference>
<proteinExistence type="predicted"/>
<dbReference type="InterPro" id="IPR050707">
    <property type="entry name" value="HTH_MetabolicPath_Reg"/>
</dbReference>
<dbReference type="PROSITE" id="PS51077">
    <property type="entry name" value="HTH_ICLR"/>
    <property type="match status" value="1"/>
</dbReference>
<dbReference type="GO" id="GO:0003677">
    <property type="term" value="F:DNA binding"/>
    <property type="evidence" value="ECO:0007669"/>
    <property type="project" value="UniProtKB-KW"/>
</dbReference>
<accession>A0A2U1FIP0</accession>
<feature type="domain" description="IclR-ED" evidence="5">
    <location>
        <begin position="85"/>
        <end position="269"/>
    </location>
</feature>
<dbReference type="GO" id="GO:0003700">
    <property type="term" value="F:DNA-binding transcription factor activity"/>
    <property type="evidence" value="ECO:0007669"/>
    <property type="project" value="TreeGrafter"/>
</dbReference>
<sequence>MTVLSLPPLDLDATATTGEDDSPLRSVSTAVAVLDCFADEAELGATRVAARLGIAKSTACRMLAALATGGLLERTGSGRYRLGLRLFEYGQLAVDRLMLRDVALPAMGELRELVRETVQLGVVVGTDVLYVERTEAAGMNVRFRSEHRRNPAHSSSTGRVLAAADPALVTAILERGLRRYTPFTVVDPQRYRQILAQTREQGYATSREEFEPGWSSIAAPITLTRGGRPHPVAALSIVGVTSRVLGPRKPAVVQGVRRAAARVSADLERARS</sequence>
<protein>
    <submittedName>
        <fullName evidence="6">IclR family transcriptional regulator</fullName>
    </submittedName>
</protein>
<feature type="domain" description="HTH iclR-type" evidence="4">
    <location>
        <begin position="24"/>
        <end position="84"/>
    </location>
</feature>
<evidence type="ECO:0000256" key="3">
    <source>
        <dbReference type="ARBA" id="ARBA00023163"/>
    </source>
</evidence>
<dbReference type="InterPro" id="IPR036388">
    <property type="entry name" value="WH-like_DNA-bd_sf"/>
</dbReference>
<evidence type="ECO:0000256" key="2">
    <source>
        <dbReference type="ARBA" id="ARBA00023125"/>
    </source>
</evidence>
<dbReference type="Gene3D" id="3.30.450.40">
    <property type="match status" value="1"/>
</dbReference>
<gene>
    <name evidence="6" type="ORF">C8D89_103384</name>
</gene>
<dbReference type="Pfam" id="PF01614">
    <property type="entry name" value="IclR_C"/>
    <property type="match status" value="1"/>
</dbReference>
<dbReference type="PROSITE" id="PS51078">
    <property type="entry name" value="ICLR_ED"/>
    <property type="match status" value="1"/>
</dbReference>
<name>A0A2U1FIP0_9PSEU</name>
<dbReference type="InterPro" id="IPR036390">
    <property type="entry name" value="WH_DNA-bd_sf"/>
</dbReference>
<evidence type="ECO:0000259" key="4">
    <source>
        <dbReference type="PROSITE" id="PS51077"/>
    </source>
</evidence>
<dbReference type="SUPFAM" id="SSF46785">
    <property type="entry name" value="Winged helix' DNA-binding domain"/>
    <property type="match status" value="1"/>
</dbReference>
<keyword evidence="2" id="KW-0238">DNA-binding</keyword>
<dbReference type="PANTHER" id="PTHR30136:SF24">
    <property type="entry name" value="HTH-TYPE TRANSCRIPTIONAL REPRESSOR ALLR"/>
    <property type="match status" value="1"/>
</dbReference>
<dbReference type="SMART" id="SM00346">
    <property type="entry name" value="HTH_ICLR"/>
    <property type="match status" value="1"/>
</dbReference>
<dbReference type="InterPro" id="IPR029016">
    <property type="entry name" value="GAF-like_dom_sf"/>
</dbReference>
<organism evidence="6 7">
    <name type="scientific">Actinomycetospora cinnamomea</name>
    <dbReference type="NCBI Taxonomy" id="663609"/>
    <lineage>
        <taxon>Bacteria</taxon>
        <taxon>Bacillati</taxon>
        <taxon>Actinomycetota</taxon>
        <taxon>Actinomycetes</taxon>
        <taxon>Pseudonocardiales</taxon>
        <taxon>Pseudonocardiaceae</taxon>
        <taxon>Actinomycetospora</taxon>
    </lineage>
</organism>
<keyword evidence="1" id="KW-0805">Transcription regulation</keyword>
<keyword evidence="3" id="KW-0804">Transcription</keyword>
<keyword evidence="7" id="KW-1185">Reference proteome</keyword>
<evidence type="ECO:0000259" key="5">
    <source>
        <dbReference type="PROSITE" id="PS51078"/>
    </source>
</evidence>
<dbReference type="AlphaFoldDB" id="A0A2U1FIP0"/>
<dbReference type="EMBL" id="QEKW01000003">
    <property type="protein sequence ID" value="PVZ12053.1"/>
    <property type="molecule type" value="Genomic_DNA"/>
</dbReference>
<dbReference type="RefSeq" id="WP_116707709.1">
    <property type="nucleotide sequence ID" value="NZ_QEKW01000003.1"/>
</dbReference>
<dbReference type="InterPro" id="IPR014757">
    <property type="entry name" value="Tscrpt_reg_IclR_C"/>
</dbReference>
<comment type="caution">
    <text evidence="6">The sequence shown here is derived from an EMBL/GenBank/DDBJ whole genome shotgun (WGS) entry which is preliminary data.</text>
</comment>
<dbReference type="SUPFAM" id="SSF55781">
    <property type="entry name" value="GAF domain-like"/>
    <property type="match status" value="1"/>
</dbReference>
<dbReference type="PANTHER" id="PTHR30136">
    <property type="entry name" value="HELIX-TURN-HELIX TRANSCRIPTIONAL REGULATOR, ICLR FAMILY"/>
    <property type="match status" value="1"/>
</dbReference>
<reference evidence="6 7" key="1">
    <citation type="submission" date="2018-04" db="EMBL/GenBank/DDBJ databases">
        <title>Genomic Encyclopedia of Type Strains, Phase IV (KMG-IV): sequencing the most valuable type-strain genomes for metagenomic binning, comparative biology and taxonomic classification.</title>
        <authorList>
            <person name="Goeker M."/>
        </authorList>
    </citation>
    <scope>NUCLEOTIDE SEQUENCE [LARGE SCALE GENOMIC DNA]</scope>
    <source>
        <strain evidence="6 7">DSM 45771</strain>
    </source>
</reference>
<dbReference type="Gene3D" id="1.10.10.10">
    <property type="entry name" value="Winged helix-like DNA-binding domain superfamily/Winged helix DNA-binding domain"/>
    <property type="match status" value="1"/>
</dbReference>
<dbReference type="Proteomes" id="UP000245639">
    <property type="component" value="Unassembled WGS sequence"/>
</dbReference>
<evidence type="ECO:0000313" key="6">
    <source>
        <dbReference type="EMBL" id="PVZ12053.1"/>
    </source>
</evidence>